<evidence type="ECO:0000313" key="3">
    <source>
        <dbReference type="Proteomes" id="UP000551616"/>
    </source>
</evidence>
<protein>
    <recommendedName>
        <fullName evidence="4">DUF4064 domain-containing protein</fullName>
    </recommendedName>
</protein>
<dbReference type="EMBL" id="JABRWO010000010">
    <property type="protein sequence ID" value="MBA2116603.1"/>
    <property type="molecule type" value="Genomic_DNA"/>
</dbReference>
<gene>
    <name evidence="2" type="ORF">HOV93_37940</name>
</gene>
<keyword evidence="3" id="KW-1185">Reference proteome</keyword>
<feature type="transmembrane region" description="Helical" evidence="1">
    <location>
        <begin position="110"/>
        <end position="138"/>
    </location>
</feature>
<keyword evidence="1" id="KW-0472">Membrane</keyword>
<name>A0A7V9A8S9_9BACT</name>
<keyword evidence="1" id="KW-1133">Transmembrane helix</keyword>
<organism evidence="2 3">
    <name type="scientific">Bremerella alba</name>
    <dbReference type="NCBI Taxonomy" id="980252"/>
    <lineage>
        <taxon>Bacteria</taxon>
        <taxon>Pseudomonadati</taxon>
        <taxon>Planctomycetota</taxon>
        <taxon>Planctomycetia</taxon>
        <taxon>Pirellulales</taxon>
        <taxon>Pirellulaceae</taxon>
        <taxon>Bremerella</taxon>
    </lineage>
</organism>
<comment type="caution">
    <text evidence="2">The sequence shown here is derived from an EMBL/GenBank/DDBJ whole genome shotgun (WGS) entry which is preliminary data.</text>
</comment>
<dbReference type="AlphaFoldDB" id="A0A7V9A8S9"/>
<evidence type="ECO:0008006" key="4">
    <source>
        <dbReference type="Google" id="ProtNLM"/>
    </source>
</evidence>
<sequence length="147" mass="15107">MSNPYESPSPSPTSRSQAAQAQVNAPAIALMVISVLAIGIGLLGLAGNVFLLLSGAVAHLEANNDGPISEYTTITVRSIWGALLVAASGFILYGAIQMKGLTNFTAARTAAVIAVIPCIGPCCLLGIPFGIWALVVLAKPEVRDAFD</sequence>
<keyword evidence="1" id="KW-0812">Transmembrane</keyword>
<evidence type="ECO:0000256" key="1">
    <source>
        <dbReference type="SAM" id="Phobius"/>
    </source>
</evidence>
<accession>A0A7V9A8S9</accession>
<proteinExistence type="predicted"/>
<evidence type="ECO:0000313" key="2">
    <source>
        <dbReference type="EMBL" id="MBA2116603.1"/>
    </source>
</evidence>
<dbReference type="Proteomes" id="UP000551616">
    <property type="component" value="Unassembled WGS sequence"/>
</dbReference>
<feature type="transmembrane region" description="Helical" evidence="1">
    <location>
        <begin position="25"/>
        <end position="58"/>
    </location>
</feature>
<dbReference type="RefSeq" id="WP_207398000.1">
    <property type="nucleotide sequence ID" value="NZ_JABRWO010000010.1"/>
</dbReference>
<reference evidence="2 3" key="1">
    <citation type="submission" date="2020-05" db="EMBL/GenBank/DDBJ databases">
        <title>Bremerella alba sp. nov., a novel planctomycete isolated from the surface of the macroalga Fucus spiralis.</title>
        <authorList>
            <person name="Godinho O."/>
            <person name="Botelho R."/>
            <person name="Albuquerque L."/>
            <person name="Wiegand S."/>
            <person name="Da Costa M.S."/>
            <person name="Lobo-Da-Cunha A."/>
            <person name="Jogler C."/>
            <person name="Lage O.M."/>
        </authorList>
    </citation>
    <scope>NUCLEOTIDE SEQUENCE [LARGE SCALE GENOMIC DNA]</scope>
    <source>
        <strain evidence="2 3">FF15</strain>
    </source>
</reference>
<feature type="transmembrane region" description="Helical" evidence="1">
    <location>
        <begin position="78"/>
        <end position="98"/>
    </location>
</feature>